<feature type="binding site" evidence="16 17">
    <location>
        <position position="75"/>
    </location>
    <ligand>
        <name>[4Fe-4S] cluster</name>
        <dbReference type="ChEBI" id="CHEBI:49883"/>
        <note>4Fe-4S-S-AdoMet</note>
    </ligand>
</feature>
<comment type="pathway">
    <text evidence="1 16">Cofactor biosynthesis; biotin biosynthesis; biotin from 7,8-diaminononanoate: step 2/2.</text>
</comment>
<keyword evidence="20" id="KW-1185">Reference proteome</keyword>
<keyword evidence="7 16" id="KW-0949">S-adenosyl-L-methionine</keyword>
<sequence length="332" mass="37088">MEKVAKEINWNKLAEGVINGKKISKEDARSILTSSNKDILQLMDAAYQIRHYYFSNKVKLNMIINTKSGLCPEDCGYCSQSIVSEAPIDKYAWLTKEKIVEGAYEAKRRKAGTYCIVASGRKPTDREVNHVIGAVKEIREQTDLKICCCLGFLNENQASRLAEAGVHRYNHNLNTHADHYESICSTHTYEDRVETVNHAKDAGISPCSGAIFGMGETLDQVVDIAFELNRLDADSIPCNFLVAVEKTPLEGTKELTPLQCLKILAMMRFVNPTKEIRISGGREVNLRGLQPLGLYAANSIFVGDYLTTEGQEPTDDWQLIEDLGFEIEECAL</sequence>
<evidence type="ECO:0000256" key="14">
    <source>
        <dbReference type="ARBA" id="ARBA00057568"/>
    </source>
</evidence>
<comment type="cofactor">
    <cofactor evidence="16">
        <name>[2Fe-2S] cluster</name>
        <dbReference type="ChEBI" id="CHEBI:190135"/>
    </cofactor>
    <text evidence="16">Binds 1 [2Fe-2S] cluster. The cluster is coordinated with 3 cysteines and 1 arginine.</text>
</comment>
<evidence type="ECO:0000256" key="13">
    <source>
        <dbReference type="ARBA" id="ARBA00051157"/>
    </source>
</evidence>
<dbReference type="InterPro" id="IPR007197">
    <property type="entry name" value="rSAM"/>
</dbReference>
<feature type="binding site" evidence="16 17">
    <location>
        <position position="71"/>
    </location>
    <ligand>
        <name>[4Fe-4S] cluster</name>
        <dbReference type="ChEBI" id="CHEBI:49883"/>
        <note>4Fe-4S-S-AdoMet</note>
    </ligand>
</feature>
<evidence type="ECO:0000256" key="2">
    <source>
        <dbReference type="ARBA" id="ARBA00010765"/>
    </source>
</evidence>
<comment type="function">
    <text evidence="14 16">Catalyzes the conversion of dethiobiotin (DTB) to biotin by the insertion of a sulfur atom into dethiobiotin via a radical-based mechanism.</text>
</comment>
<dbReference type="SMART" id="SM00876">
    <property type="entry name" value="BATS"/>
    <property type="match status" value="1"/>
</dbReference>
<organism evidence="19 20">
    <name type="scientific">Priestia koreensis</name>
    <dbReference type="NCBI Taxonomy" id="284581"/>
    <lineage>
        <taxon>Bacteria</taxon>
        <taxon>Bacillati</taxon>
        <taxon>Bacillota</taxon>
        <taxon>Bacilli</taxon>
        <taxon>Bacillales</taxon>
        <taxon>Bacillaceae</taxon>
        <taxon>Priestia</taxon>
    </lineage>
</organism>
<dbReference type="PROSITE" id="PS51918">
    <property type="entry name" value="RADICAL_SAM"/>
    <property type="match status" value="1"/>
</dbReference>
<dbReference type="RefSeq" id="WP_053400672.1">
    <property type="nucleotide sequence ID" value="NZ_LILC01000010.1"/>
</dbReference>
<dbReference type="STRING" id="284581.AMD01_06935"/>
<comment type="cofactor">
    <cofactor evidence="17">
        <name>[2Fe-2S] cluster</name>
        <dbReference type="ChEBI" id="CHEBI:190135"/>
    </cofactor>
    <text evidence="17">Binds 1 [2Fe-2S] cluster. The cluster is coordinated with 3 cysteines and 1 arginine.</text>
</comment>
<proteinExistence type="inferred from homology"/>
<dbReference type="CDD" id="cd01335">
    <property type="entry name" value="Radical_SAM"/>
    <property type="match status" value="1"/>
</dbReference>
<keyword evidence="5 16" id="KW-0004">4Fe-4S</keyword>
<evidence type="ECO:0000313" key="20">
    <source>
        <dbReference type="Proteomes" id="UP000037558"/>
    </source>
</evidence>
<dbReference type="PANTHER" id="PTHR22976">
    <property type="entry name" value="BIOTIN SYNTHASE"/>
    <property type="match status" value="1"/>
</dbReference>
<evidence type="ECO:0000256" key="17">
    <source>
        <dbReference type="PIRSR" id="PIRSR001619-1"/>
    </source>
</evidence>
<dbReference type="GO" id="GO:0051539">
    <property type="term" value="F:4 iron, 4 sulfur cluster binding"/>
    <property type="evidence" value="ECO:0007669"/>
    <property type="project" value="UniProtKB-KW"/>
</dbReference>
<feature type="binding site" evidence="16 17">
    <location>
        <position position="78"/>
    </location>
    <ligand>
        <name>[4Fe-4S] cluster</name>
        <dbReference type="ChEBI" id="CHEBI:49883"/>
        <note>4Fe-4S-S-AdoMet</note>
    </ligand>
</feature>
<dbReference type="UniPathway" id="UPA00078">
    <property type="reaction ID" value="UER00162"/>
</dbReference>
<accession>A0A0M0L7L7</accession>
<keyword evidence="8 16" id="KW-0001">2Fe-2S</keyword>
<dbReference type="EMBL" id="LILC01000010">
    <property type="protein sequence ID" value="KOO47086.1"/>
    <property type="molecule type" value="Genomic_DNA"/>
</dbReference>
<dbReference type="GO" id="GO:0005506">
    <property type="term" value="F:iron ion binding"/>
    <property type="evidence" value="ECO:0007669"/>
    <property type="project" value="UniProtKB-UniRule"/>
</dbReference>
<dbReference type="SMART" id="SM00729">
    <property type="entry name" value="Elp3"/>
    <property type="match status" value="1"/>
</dbReference>
<dbReference type="InterPro" id="IPR013785">
    <property type="entry name" value="Aldolase_TIM"/>
</dbReference>
<evidence type="ECO:0000256" key="9">
    <source>
        <dbReference type="ARBA" id="ARBA00022723"/>
    </source>
</evidence>
<dbReference type="PATRIC" id="fig|284581.3.peg.1268"/>
<keyword evidence="10 16" id="KW-0093">Biotin biosynthesis</keyword>
<dbReference type="OrthoDB" id="9786826at2"/>
<dbReference type="AlphaFoldDB" id="A0A0M0L7L7"/>
<feature type="binding site" evidence="16 17">
    <location>
        <position position="115"/>
    </location>
    <ligand>
        <name>[2Fe-2S] cluster</name>
        <dbReference type="ChEBI" id="CHEBI:190135"/>
    </ligand>
</feature>
<evidence type="ECO:0000256" key="10">
    <source>
        <dbReference type="ARBA" id="ARBA00022756"/>
    </source>
</evidence>
<feature type="binding site" evidence="16 17">
    <location>
        <position position="147"/>
    </location>
    <ligand>
        <name>[2Fe-2S] cluster</name>
        <dbReference type="ChEBI" id="CHEBI:190135"/>
    </ligand>
</feature>
<dbReference type="FunFam" id="3.20.20.70:FF:000026">
    <property type="entry name" value="Biotin synthase"/>
    <property type="match status" value="1"/>
</dbReference>
<protein>
    <recommendedName>
        <fullName evidence="15 16">Biotin synthase</fullName>
        <ecNumber evidence="4 16">2.8.1.6</ecNumber>
    </recommendedName>
</protein>
<feature type="binding site" evidence="16 17">
    <location>
        <position position="277"/>
    </location>
    <ligand>
        <name>[2Fe-2S] cluster</name>
        <dbReference type="ChEBI" id="CHEBI:190135"/>
    </ligand>
</feature>
<evidence type="ECO:0000259" key="18">
    <source>
        <dbReference type="PROSITE" id="PS51918"/>
    </source>
</evidence>
<dbReference type="SFLD" id="SFLDG01060">
    <property type="entry name" value="BATS_domain_containing"/>
    <property type="match status" value="1"/>
</dbReference>
<dbReference type="HAMAP" id="MF_01694">
    <property type="entry name" value="BioB"/>
    <property type="match status" value="1"/>
</dbReference>
<dbReference type="Pfam" id="PF04055">
    <property type="entry name" value="Radical_SAM"/>
    <property type="match status" value="1"/>
</dbReference>
<comment type="caution">
    <text evidence="19">The sequence shown here is derived from an EMBL/GenBank/DDBJ whole genome shotgun (WGS) entry which is preliminary data.</text>
</comment>
<evidence type="ECO:0000256" key="5">
    <source>
        <dbReference type="ARBA" id="ARBA00022485"/>
    </source>
</evidence>
<dbReference type="PANTHER" id="PTHR22976:SF2">
    <property type="entry name" value="BIOTIN SYNTHASE, MITOCHONDRIAL"/>
    <property type="match status" value="1"/>
</dbReference>
<comment type="subunit">
    <text evidence="3 16">Homodimer.</text>
</comment>
<feature type="domain" description="Radical SAM core" evidence="18">
    <location>
        <begin position="56"/>
        <end position="282"/>
    </location>
</feature>
<dbReference type="InterPro" id="IPR024177">
    <property type="entry name" value="Biotin_synthase"/>
</dbReference>
<keyword evidence="12 16" id="KW-0411">Iron-sulfur</keyword>
<dbReference type="EC" id="2.8.1.6" evidence="4 16"/>
<gene>
    <name evidence="16" type="primary">bioB</name>
    <name evidence="19" type="ORF">AMD01_06935</name>
</gene>
<dbReference type="SUPFAM" id="SSF102114">
    <property type="entry name" value="Radical SAM enzymes"/>
    <property type="match status" value="1"/>
</dbReference>
<evidence type="ECO:0000256" key="6">
    <source>
        <dbReference type="ARBA" id="ARBA00022679"/>
    </source>
</evidence>
<name>A0A0M0L7L7_9BACI</name>
<dbReference type="SFLD" id="SFLDS00029">
    <property type="entry name" value="Radical_SAM"/>
    <property type="match status" value="1"/>
</dbReference>
<comment type="cofactor">
    <cofactor evidence="16 17">
        <name>[4Fe-4S] cluster</name>
        <dbReference type="ChEBI" id="CHEBI:49883"/>
    </cofactor>
    <text evidence="16 17">Binds 1 [4Fe-4S] cluster. The cluster is coordinated with 3 cysteines and an exchangeable S-adenosyl-L-methionine.</text>
</comment>
<evidence type="ECO:0000256" key="16">
    <source>
        <dbReference type="HAMAP-Rule" id="MF_01694"/>
    </source>
</evidence>
<comment type="similarity">
    <text evidence="2 16">Belongs to the radical SAM superfamily. Biotin synthase family.</text>
</comment>
<comment type="catalytic activity">
    <reaction evidence="13 16">
        <text>(4R,5S)-dethiobiotin + (sulfur carrier)-SH + 2 reduced [2Fe-2S]-[ferredoxin] + 2 S-adenosyl-L-methionine = (sulfur carrier)-H + biotin + 2 5'-deoxyadenosine + 2 L-methionine + 2 oxidized [2Fe-2S]-[ferredoxin]</text>
        <dbReference type="Rhea" id="RHEA:22060"/>
        <dbReference type="Rhea" id="RHEA-COMP:10000"/>
        <dbReference type="Rhea" id="RHEA-COMP:10001"/>
        <dbReference type="Rhea" id="RHEA-COMP:14737"/>
        <dbReference type="Rhea" id="RHEA-COMP:14739"/>
        <dbReference type="ChEBI" id="CHEBI:17319"/>
        <dbReference type="ChEBI" id="CHEBI:29917"/>
        <dbReference type="ChEBI" id="CHEBI:33737"/>
        <dbReference type="ChEBI" id="CHEBI:33738"/>
        <dbReference type="ChEBI" id="CHEBI:57586"/>
        <dbReference type="ChEBI" id="CHEBI:57844"/>
        <dbReference type="ChEBI" id="CHEBI:59789"/>
        <dbReference type="ChEBI" id="CHEBI:64428"/>
        <dbReference type="ChEBI" id="CHEBI:149473"/>
        <dbReference type="EC" id="2.8.1.6"/>
    </reaction>
</comment>
<keyword evidence="9 16" id="KW-0479">Metal-binding</keyword>
<evidence type="ECO:0000256" key="4">
    <source>
        <dbReference type="ARBA" id="ARBA00012236"/>
    </source>
</evidence>
<dbReference type="InterPro" id="IPR006638">
    <property type="entry name" value="Elp3/MiaA/NifB-like_rSAM"/>
</dbReference>
<evidence type="ECO:0000256" key="15">
    <source>
        <dbReference type="ARBA" id="ARBA00070199"/>
    </source>
</evidence>
<dbReference type="InterPro" id="IPR058240">
    <property type="entry name" value="rSAM_sf"/>
</dbReference>
<keyword evidence="6 16" id="KW-0808">Transferase</keyword>
<dbReference type="Pfam" id="PF06968">
    <property type="entry name" value="BATS"/>
    <property type="match status" value="1"/>
</dbReference>
<dbReference type="GO" id="GO:0009102">
    <property type="term" value="P:biotin biosynthetic process"/>
    <property type="evidence" value="ECO:0007669"/>
    <property type="project" value="UniProtKB-UniRule"/>
</dbReference>
<dbReference type="GO" id="GO:0004076">
    <property type="term" value="F:biotin synthase activity"/>
    <property type="evidence" value="ECO:0007669"/>
    <property type="project" value="UniProtKB-UniRule"/>
</dbReference>
<evidence type="ECO:0000256" key="11">
    <source>
        <dbReference type="ARBA" id="ARBA00023004"/>
    </source>
</evidence>
<evidence type="ECO:0000256" key="8">
    <source>
        <dbReference type="ARBA" id="ARBA00022714"/>
    </source>
</evidence>
<evidence type="ECO:0000256" key="7">
    <source>
        <dbReference type="ARBA" id="ARBA00022691"/>
    </source>
</evidence>
<dbReference type="PIRSF" id="PIRSF001619">
    <property type="entry name" value="Biotin_synth"/>
    <property type="match status" value="1"/>
</dbReference>
<dbReference type="InterPro" id="IPR002684">
    <property type="entry name" value="Biotin_synth/BioAB"/>
</dbReference>
<dbReference type="Proteomes" id="UP000037558">
    <property type="component" value="Unassembled WGS sequence"/>
</dbReference>
<evidence type="ECO:0000256" key="3">
    <source>
        <dbReference type="ARBA" id="ARBA00011738"/>
    </source>
</evidence>
<feature type="binding site" evidence="16 17">
    <location>
        <position position="207"/>
    </location>
    <ligand>
        <name>[2Fe-2S] cluster</name>
        <dbReference type="ChEBI" id="CHEBI:190135"/>
    </ligand>
</feature>
<dbReference type="GO" id="GO:0051537">
    <property type="term" value="F:2 iron, 2 sulfur cluster binding"/>
    <property type="evidence" value="ECO:0007669"/>
    <property type="project" value="UniProtKB-KW"/>
</dbReference>
<dbReference type="InterPro" id="IPR010722">
    <property type="entry name" value="BATS_dom"/>
</dbReference>
<keyword evidence="11 16" id="KW-0408">Iron</keyword>
<dbReference type="NCBIfam" id="TIGR00433">
    <property type="entry name" value="bioB"/>
    <property type="match status" value="1"/>
</dbReference>
<dbReference type="SFLD" id="SFLDG01278">
    <property type="entry name" value="biotin_synthase_like"/>
    <property type="match status" value="1"/>
</dbReference>
<evidence type="ECO:0000313" key="19">
    <source>
        <dbReference type="EMBL" id="KOO47086.1"/>
    </source>
</evidence>
<evidence type="ECO:0000256" key="1">
    <source>
        <dbReference type="ARBA" id="ARBA00004942"/>
    </source>
</evidence>
<evidence type="ECO:0000256" key="12">
    <source>
        <dbReference type="ARBA" id="ARBA00023014"/>
    </source>
</evidence>
<dbReference type="Gene3D" id="3.20.20.70">
    <property type="entry name" value="Aldolase class I"/>
    <property type="match status" value="1"/>
</dbReference>
<reference evidence="20" key="1">
    <citation type="submission" date="2015-08" db="EMBL/GenBank/DDBJ databases">
        <title>Fjat-14210 dsm16467.</title>
        <authorList>
            <person name="Liu B."/>
            <person name="Wang J."/>
            <person name="Zhu Y."/>
            <person name="Liu G."/>
            <person name="Chen Q."/>
            <person name="Chen Z."/>
            <person name="Lan J."/>
            <person name="Che J."/>
            <person name="Ge C."/>
            <person name="Shi H."/>
            <person name="Pan Z."/>
            <person name="Liu X."/>
        </authorList>
    </citation>
    <scope>NUCLEOTIDE SEQUENCE [LARGE SCALE GENOMIC DNA]</scope>
    <source>
        <strain evidence="20">DSM 16467</strain>
    </source>
</reference>